<protein>
    <submittedName>
        <fullName evidence="2">MBL fold metallo-hydrolase</fullName>
    </submittedName>
</protein>
<dbReference type="SUPFAM" id="SSF56281">
    <property type="entry name" value="Metallo-hydrolase/oxidoreductase"/>
    <property type="match status" value="1"/>
</dbReference>
<dbReference type="STRING" id="1871336.BBG48_05190"/>
<organism evidence="2 3">
    <name type="scientific">Criibacterium bergeronii</name>
    <dbReference type="NCBI Taxonomy" id="1871336"/>
    <lineage>
        <taxon>Bacteria</taxon>
        <taxon>Bacillati</taxon>
        <taxon>Bacillota</taxon>
        <taxon>Clostridia</taxon>
        <taxon>Peptostreptococcales</taxon>
        <taxon>Filifactoraceae</taxon>
        <taxon>Criibacterium</taxon>
    </lineage>
</organism>
<dbReference type="Proteomes" id="UP000093352">
    <property type="component" value="Unassembled WGS sequence"/>
</dbReference>
<dbReference type="InterPro" id="IPR036866">
    <property type="entry name" value="RibonucZ/Hydroxyglut_hydro"/>
</dbReference>
<keyword evidence="3" id="KW-1185">Reference proteome</keyword>
<name>A0A371IJQ8_9FIRM</name>
<evidence type="ECO:0000313" key="3">
    <source>
        <dbReference type="Proteomes" id="UP000093352"/>
    </source>
</evidence>
<accession>A0A371IJQ8</accession>
<dbReference type="InterPro" id="IPR052533">
    <property type="entry name" value="WalJ/YycJ-like"/>
</dbReference>
<dbReference type="SMART" id="SM00849">
    <property type="entry name" value="Lactamase_B"/>
    <property type="match status" value="1"/>
</dbReference>
<gene>
    <name evidence="2" type="ORF">BBG48_008565</name>
</gene>
<reference evidence="2 3" key="1">
    <citation type="journal article" date="2016" name="Genome Announc.">
        <title>Draft Genome Sequence of Criibacterium bergeronii gen. nov., sp. nov., Strain CCRI-22567T, Isolated from a Vaginal Sample from a Woman with Bacterial Vaginosis.</title>
        <authorList>
            <person name="Maheux A.F."/>
            <person name="Berube E."/>
            <person name="Boudreau D.K."/>
            <person name="Raymond F."/>
            <person name="Corbeil J."/>
            <person name="Roy P.H."/>
            <person name="Boissinot M."/>
            <person name="Omar R.F."/>
        </authorList>
    </citation>
    <scope>NUCLEOTIDE SEQUENCE [LARGE SCALE GENOMIC DNA]</scope>
    <source>
        <strain evidence="2 3">CCRI-22567</strain>
    </source>
</reference>
<dbReference type="PANTHER" id="PTHR47619:SF1">
    <property type="entry name" value="EXODEOXYRIBONUCLEASE WALJ"/>
    <property type="match status" value="1"/>
</dbReference>
<evidence type="ECO:0000313" key="2">
    <source>
        <dbReference type="EMBL" id="RDY20727.1"/>
    </source>
</evidence>
<dbReference type="InterPro" id="IPR001279">
    <property type="entry name" value="Metallo-B-lactamas"/>
</dbReference>
<evidence type="ECO:0000259" key="1">
    <source>
        <dbReference type="SMART" id="SM00849"/>
    </source>
</evidence>
<dbReference type="PANTHER" id="PTHR47619">
    <property type="entry name" value="METALLO-HYDROLASE YYCJ-RELATED"/>
    <property type="match status" value="1"/>
</dbReference>
<dbReference type="Gene3D" id="3.60.15.10">
    <property type="entry name" value="Ribonuclease Z/Hydroxyacylglutathione hydrolase-like"/>
    <property type="match status" value="1"/>
</dbReference>
<dbReference type="EMBL" id="MBEW02000022">
    <property type="protein sequence ID" value="RDY20727.1"/>
    <property type="molecule type" value="Genomic_DNA"/>
</dbReference>
<dbReference type="AlphaFoldDB" id="A0A371IJQ8"/>
<dbReference type="Pfam" id="PF00753">
    <property type="entry name" value="Lactamase_B"/>
    <property type="match status" value="1"/>
</dbReference>
<comment type="caution">
    <text evidence="2">The sequence shown here is derived from an EMBL/GenBank/DDBJ whole genome shotgun (WGS) entry which is preliminary data.</text>
</comment>
<sequence length="238" mass="27105">MNIEILASGSRGNCYLLKTPDITLLIECGISYKEIQRKLNYKVSDIDACLISHSHKDHARSVKDLLKAGIDCYMSLGTAQELGVLKHHRTKIFNHNGNFIYVDEIIKNTHLKPILSIHDTKEPINFIITDSYGQRLLFMTDTAYSPYKVNDVTHLMIECNYIKSIIDKNVKDKILDMNLRNRIVNNHMSLETALGFLKANDLRKLKKIYVLHLSNSNCDEVVIKKEIAKATGESVVIC</sequence>
<dbReference type="GO" id="GO:0016787">
    <property type="term" value="F:hydrolase activity"/>
    <property type="evidence" value="ECO:0007669"/>
    <property type="project" value="UniProtKB-KW"/>
</dbReference>
<dbReference type="RefSeq" id="WP_068913999.1">
    <property type="nucleotide sequence ID" value="NZ_MBEW02000022.1"/>
</dbReference>
<proteinExistence type="predicted"/>
<feature type="domain" description="Metallo-beta-lactamase" evidence="1">
    <location>
        <begin position="11"/>
        <end position="187"/>
    </location>
</feature>